<reference evidence="1" key="1">
    <citation type="submission" date="2018-11" db="EMBL/GenBank/DDBJ databases">
        <authorList>
            <consortium name="Pathogen Informatics"/>
        </authorList>
    </citation>
    <scope>NUCLEOTIDE SEQUENCE</scope>
</reference>
<dbReference type="AlphaFoldDB" id="A0A3S5AL58"/>
<evidence type="ECO:0000313" key="1">
    <source>
        <dbReference type="EMBL" id="VEL39629.1"/>
    </source>
</evidence>
<dbReference type="EMBL" id="CAAALY010261980">
    <property type="protein sequence ID" value="VEL39629.1"/>
    <property type="molecule type" value="Genomic_DNA"/>
</dbReference>
<keyword evidence="2" id="KW-1185">Reference proteome</keyword>
<protein>
    <submittedName>
        <fullName evidence="1">Uncharacterized protein</fullName>
    </submittedName>
</protein>
<sequence length="143" mass="15861">MLSKTRWFVQHALDKQDWVEAASTKLAGFFKTPLLGYPRPPDANPKLDEVTRFVRDSQAADEERLSAVDYILGLLSPRLPTGLVAFNFNPILAPLPSALVHHLYPILVTWLGVKLILKDESCGSDANLVICFDYPVPRSSVAS</sequence>
<dbReference type="Proteomes" id="UP000784294">
    <property type="component" value="Unassembled WGS sequence"/>
</dbReference>
<evidence type="ECO:0000313" key="2">
    <source>
        <dbReference type="Proteomes" id="UP000784294"/>
    </source>
</evidence>
<gene>
    <name evidence="1" type="ORF">PXEA_LOCUS33069</name>
</gene>
<organism evidence="1 2">
    <name type="scientific">Protopolystoma xenopodis</name>
    <dbReference type="NCBI Taxonomy" id="117903"/>
    <lineage>
        <taxon>Eukaryota</taxon>
        <taxon>Metazoa</taxon>
        <taxon>Spiralia</taxon>
        <taxon>Lophotrochozoa</taxon>
        <taxon>Platyhelminthes</taxon>
        <taxon>Monogenea</taxon>
        <taxon>Polyopisthocotylea</taxon>
        <taxon>Polystomatidea</taxon>
        <taxon>Polystomatidae</taxon>
        <taxon>Protopolystoma</taxon>
    </lineage>
</organism>
<accession>A0A3S5AL58</accession>
<name>A0A3S5AL58_9PLAT</name>
<proteinExistence type="predicted"/>
<comment type="caution">
    <text evidence="1">The sequence shown here is derived from an EMBL/GenBank/DDBJ whole genome shotgun (WGS) entry which is preliminary data.</text>
</comment>